<evidence type="ECO:0000256" key="1">
    <source>
        <dbReference type="ARBA" id="ARBA00010815"/>
    </source>
</evidence>
<dbReference type="SUPFAM" id="SSF53335">
    <property type="entry name" value="S-adenosyl-L-methionine-dependent methyltransferases"/>
    <property type="match status" value="1"/>
</dbReference>
<feature type="binding site" evidence="7">
    <location>
        <begin position="32"/>
        <end position="33"/>
    </location>
    <ligand>
        <name>S-adenosyl-L-methionine</name>
        <dbReference type="ChEBI" id="CHEBI:59789"/>
    </ligand>
</feature>
<evidence type="ECO:0000256" key="5">
    <source>
        <dbReference type="ARBA" id="ARBA00023098"/>
    </source>
</evidence>
<evidence type="ECO:0000256" key="6">
    <source>
        <dbReference type="PIRSR" id="PIRSR003085-1"/>
    </source>
</evidence>
<protein>
    <submittedName>
        <fullName evidence="8">SAM-dependent methyltransferase</fullName>
    </submittedName>
</protein>
<dbReference type="InterPro" id="IPR050723">
    <property type="entry name" value="CFA/CMAS"/>
</dbReference>
<dbReference type="GO" id="GO:0032259">
    <property type="term" value="P:methylation"/>
    <property type="evidence" value="ECO:0007669"/>
    <property type="project" value="UniProtKB-KW"/>
</dbReference>
<accession>A0A1S1M7M5</accession>
<dbReference type="EMBL" id="MLIS01000001">
    <property type="protein sequence ID" value="OHU79392.1"/>
    <property type="molecule type" value="Genomic_DNA"/>
</dbReference>
<dbReference type="NCBIfam" id="NF040660">
    <property type="entry name" value="mycolic_MTase"/>
    <property type="match status" value="1"/>
</dbReference>
<dbReference type="PANTHER" id="PTHR43667:SF1">
    <property type="entry name" value="CYCLOPROPANE-FATTY-ACYL-PHOSPHOLIPID SYNTHASE"/>
    <property type="match status" value="1"/>
</dbReference>
<dbReference type="Proteomes" id="UP000179441">
    <property type="component" value="Unassembled WGS sequence"/>
</dbReference>
<evidence type="ECO:0000313" key="8">
    <source>
        <dbReference type="EMBL" id="OHU79392.1"/>
    </source>
</evidence>
<dbReference type="RefSeq" id="WP_070922503.1">
    <property type="nucleotide sequence ID" value="NZ_CP050145.1"/>
</dbReference>
<dbReference type="Gene3D" id="3.40.50.150">
    <property type="entry name" value="Vaccinia Virus protein VP39"/>
    <property type="match status" value="1"/>
</dbReference>
<gene>
    <name evidence="8" type="ORF">BKG84_14345</name>
</gene>
<dbReference type="AlphaFoldDB" id="A0A1S1M7M5"/>
<keyword evidence="2 8" id="KW-0489">Methyltransferase</keyword>
<dbReference type="CDD" id="cd02440">
    <property type="entry name" value="AdoMet_MTases"/>
    <property type="match status" value="1"/>
</dbReference>
<dbReference type="Pfam" id="PF02353">
    <property type="entry name" value="CMAS"/>
    <property type="match status" value="1"/>
</dbReference>
<evidence type="ECO:0000313" key="9">
    <source>
        <dbReference type="Proteomes" id="UP000179441"/>
    </source>
</evidence>
<dbReference type="InterPro" id="IPR003333">
    <property type="entry name" value="CMAS"/>
</dbReference>
<feature type="binding site" evidence="7">
    <location>
        <begin position="67"/>
        <end position="75"/>
    </location>
    <ligand>
        <name>S-adenosyl-L-methionine</name>
        <dbReference type="ChEBI" id="CHEBI:59789"/>
    </ligand>
</feature>
<evidence type="ECO:0000256" key="2">
    <source>
        <dbReference type="ARBA" id="ARBA00022603"/>
    </source>
</evidence>
<comment type="similarity">
    <text evidence="1">Belongs to the CFA/CMAS family.</text>
</comment>
<sequence>MPKLTPKYEELSSIYDISNSFYELFLGPTMGYTCGYFEHEDATADEAQIAKFDLALAKLGLKPGMTLLDVGCGWGAGMQRAIESYDVNVIGLTLSDEQRKYAVEKLADIPTERTVDVRLQGWEEFPDKVDRIVSIGAFEHFGFERYDDFFAMAWNALPDDGVLLLHTITMFDDRRSQELGLPLTFELARFAKFIMTEIFPGGRLPTVEKVQRHARKAGFTVNRVHEIGPHYVRTLQCWAERLQAHRDEAIVLQGQEVYDRFDKYLNGCVNLFRAGYTSVHQFTLTKQPA</sequence>
<evidence type="ECO:0000256" key="4">
    <source>
        <dbReference type="ARBA" id="ARBA00022691"/>
    </source>
</evidence>
<dbReference type="InterPro" id="IPR029063">
    <property type="entry name" value="SAM-dependent_MTases_sf"/>
</dbReference>
<keyword evidence="9" id="KW-1185">Reference proteome</keyword>
<evidence type="ECO:0000256" key="7">
    <source>
        <dbReference type="PIRSR" id="PIRSR003085-2"/>
    </source>
</evidence>
<dbReference type="PIRSF" id="PIRSF003085">
    <property type="entry name" value="CMAS"/>
    <property type="match status" value="1"/>
</dbReference>
<keyword evidence="4" id="KW-0949">S-adenosyl-L-methionine</keyword>
<organism evidence="8 9">
    <name type="scientific">Mycobacteroides chelonae</name>
    <name type="common">Mycobacterium chelonae</name>
    <dbReference type="NCBI Taxonomy" id="1774"/>
    <lineage>
        <taxon>Bacteria</taxon>
        <taxon>Bacillati</taxon>
        <taxon>Actinomycetota</taxon>
        <taxon>Actinomycetes</taxon>
        <taxon>Mycobacteriales</taxon>
        <taxon>Mycobacteriaceae</taxon>
        <taxon>Mycobacteroides</taxon>
    </lineage>
</organism>
<dbReference type="GO" id="GO:0008168">
    <property type="term" value="F:methyltransferase activity"/>
    <property type="evidence" value="ECO:0007669"/>
    <property type="project" value="UniProtKB-KW"/>
</dbReference>
<keyword evidence="5" id="KW-0443">Lipid metabolism</keyword>
<dbReference type="InterPro" id="IPR047672">
    <property type="entry name" value="CMAS_actinobact"/>
</dbReference>
<feature type="binding site" evidence="7">
    <location>
        <begin position="93"/>
        <end position="98"/>
    </location>
    <ligand>
        <name>S-adenosyl-L-methionine</name>
        <dbReference type="ChEBI" id="CHEBI:59789"/>
    </ligand>
</feature>
<dbReference type="GO" id="GO:0008610">
    <property type="term" value="P:lipid biosynthetic process"/>
    <property type="evidence" value="ECO:0007669"/>
    <property type="project" value="InterPro"/>
</dbReference>
<name>A0A1S1M7M5_MYCCH</name>
<reference evidence="8 9" key="1">
    <citation type="submission" date="2016-10" db="EMBL/GenBank/DDBJ databases">
        <title>Evaluation of Human, Veterinary and Environmental Mycobacterium chelonae Isolates by Core Genome Phylogenomic Analysis, Targeted Gene Comparison, and Anti-microbial Susceptibility Patterns: A Tale of Mistaken Identities.</title>
        <authorList>
            <person name="Fogelson S.B."/>
            <person name="Camus A.C."/>
            <person name="Lorenz W."/>
            <person name="Vasireddy R."/>
            <person name="Vasireddy S."/>
            <person name="Smith T."/>
            <person name="Brown-Elliott B.A."/>
            <person name="Wallace R.J.Jr."/>
            <person name="Hasan N.A."/>
            <person name="Reischl U."/>
            <person name="Sanchez S."/>
        </authorList>
    </citation>
    <scope>NUCLEOTIDE SEQUENCE [LARGE SCALE GENOMIC DNA]</scope>
    <source>
        <strain evidence="8 9">15518</strain>
    </source>
</reference>
<dbReference type="PANTHER" id="PTHR43667">
    <property type="entry name" value="CYCLOPROPANE-FATTY-ACYL-PHOSPHOLIPID SYNTHASE"/>
    <property type="match status" value="1"/>
</dbReference>
<keyword evidence="3 8" id="KW-0808">Transferase</keyword>
<comment type="caution">
    <text evidence="8">The sequence shown here is derived from an EMBL/GenBank/DDBJ whole genome shotgun (WGS) entry which is preliminary data.</text>
</comment>
<proteinExistence type="inferred from homology"/>
<feature type="active site" evidence="6">
    <location>
        <position position="268"/>
    </location>
</feature>
<evidence type="ECO:0000256" key="3">
    <source>
        <dbReference type="ARBA" id="ARBA00022679"/>
    </source>
</evidence>
<dbReference type="FunFam" id="3.40.50.150:FF:000115">
    <property type="entry name" value="Cyclopropane mycolic acid synthase 1"/>
    <property type="match status" value="1"/>
</dbReference>
<feature type="binding site" evidence="7">
    <location>
        <begin position="122"/>
        <end position="123"/>
    </location>
    <ligand>
        <name>S-adenosyl-L-methionine</name>
        <dbReference type="ChEBI" id="CHEBI:59789"/>
    </ligand>
</feature>